<dbReference type="GO" id="GO:0009401">
    <property type="term" value="P:phosphoenolpyruvate-dependent sugar phosphotransferase system"/>
    <property type="evidence" value="ECO:0007669"/>
    <property type="project" value="UniProtKB-KW"/>
</dbReference>
<dbReference type="PANTHER" id="PTHR47738:SF2">
    <property type="entry name" value="PTS SYSTEM FRUCTOSE-LIKE EIIA COMPONENT"/>
    <property type="match status" value="1"/>
</dbReference>
<keyword evidence="1" id="KW-0813">Transport</keyword>
<evidence type="ECO:0000259" key="6">
    <source>
        <dbReference type="PROSITE" id="PS51094"/>
    </source>
</evidence>
<dbReference type="Proteomes" id="UP000261087">
    <property type="component" value="Unassembled WGS sequence"/>
</dbReference>
<accession>A0A3E5FLM2</accession>
<keyword evidence="4" id="KW-0808">Transferase</keyword>
<dbReference type="PANTHER" id="PTHR47738">
    <property type="entry name" value="PTS SYSTEM FRUCTOSE-LIKE EIIA COMPONENT-RELATED"/>
    <property type="match status" value="1"/>
</dbReference>
<dbReference type="InterPro" id="IPR004715">
    <property type="entry name" value="PTS_IIA_fruc"/>
</dbReference>
<dbReference type="EMBL" id="QSVF01000063">
    <property type="protein sequence ID" value="RGO06268.1"/>
    <property type="molecule type" value="Genomic_DNA"/>
</dbReference>
<evidence type="ECO:0000256" key="5">
    <source>
        <dbReference type="ARBA" id="ARBA00022683"/>
    </source>
</evidence>
<dbReference type="PROSITE" id="PS51094">
    <property type="entry name" value="PTS_EIIA_TYPE_2"/>
    <property type="match status" value="1"/>
</dbReference>
<dbReference type="CDD" id="cd00211">
    <property type="entry name" value="PTS_IIA_fru"/>
    <property type="match status" value="1"/>
</dbReference>
<evidence type="ECO:0000256" key="2">
    <source>
        <dbReference type="ARBA" id="ARBA00022553"/>
    </source>
</evidence>
<sequence length="149" mass="16850">MYLADKECVVFDIPDTTKNDVIKTLISKLDKAGCISNVEQFYENVLNREKICATSIGNEMGLPHGKTPNVLRPSICFGRLCKPVVWNEKTGEKVQYVILIAVPEENSSDIHMKIISSLARKLMHTEYRNILLSGTQEEVFDFLNTTVEI</sequence>
<gene>
    <name evidence="7" type="ORF">DXB31_12130</name>
</gene>
<dbReference type="SUPFAM" id="SSF55804">
    <property type="entry name" value="Phoshotransferase/anion transport protein"/>
    <property type="match status" value="1"/>
</dbReference>
<dbReference type="InterPro" id="IPR016152">
    <property type="entry name" value="PTrfase/Anion_transptr"/>
</dbReference>
<keyword evidence="5" id="KW-0598">Phosphotransferase system</keyword>
<dbReference type="GO" id="GO:0016020">
    <property type="term" value="C:membrane"/>
    <property type="evidence" value="ECO:0007669"/>
    <property type="project" value="InterPro"/>
</dbReference>
<keyword evidence="2" id="KW-0597">Phosphoprotein</keyword>
<evidence type="ECO:0000256" key="4">
    <source>
        <dbReference type="ARBA" id="ARBA00022679"/>
    </source>
</evidence>
<dbReference type="Gene3D" id="3.40.930.10">
    <property type="entry name" value="Mannitol-specific EII, Chain A"/>
    <property type="match status" value="1"/>
</dbReference>
<keyword evidence="3 7" id="KW-0762">Sugar transport</keyword>
<dbReference type="NCBIfam" id="TIGR00848">
    <property type="entry name" value="fruA"/>
    <property type="match status" value="1"/>
</dbReference>
<dbReference type="AlphaFoldDB" id="A0A3E5FLM2"/>
<evidence type="ECO:0000256" key="1">
    <source>
        <dbReference type="ARBA" id="ARBA00022448"/>
    </source>
</evidence>
<dbReference type="Pfam" id="PF00359">
    <property type="entry name" value="PTS_EIIA_2"/>
    <property type="match status" value="1"/>
</dbReference>
<dbReference type="RefSeq" id="WP_117605505.1">
    <property type="nucleotide sequence ID" value="NZ_CATZTT010000031.1"/>
</dbReference>
<reference evidence="7 8" key="1">
    <citation type="submission" date="2018-08" db="EMBL/GenBank/DDBJ databases">
        <title>A genome reference for cultivated species of the human gut microbiota.</title>
        <authorList>
            <person name="Zou Y."/>
            <person name="Xue W."/>
            <person name="Luo G."/>
        </authorList>
    </citation>
    <scope>NUCLEOTIDE SEQUENCE [LARGE SCALE GENOMIC DNA]</scope>
    <source>
        <strain evidence="7 8">OM02-6</strain>
    </source>
</reference>
<dbReference type="GO" id="GO:0008982">
    <property type="term" value="F:protein-N(PI)-phosphohistidine-sugar phosphotransferase activity"/>
    <property type="evidence" value="ECO:0007669"/>
    <property type="project" value="InterPro"/>
</dbReference>
<dbReference type="InterPro" id="IPR002178">
    <property type="entry name" value="PTS_EIIA_type-2_dom"/>
</dbReference>
<feature type="domain" description="PTS EIIA type-2" evidence="6">
    <location>
        <begin position="2"/>
        <end position="146"/>
    </location>
</feature>
<comment type="caution">
    <text evidence="7">The sequence shown here is derived from an EMBL/GenBank/DDBJ whole genome shotgun (WGS) entry which is preliminary data.</text>
</comment>
<organism evidence="7 8">
    <name type="scientific">Thomasclavelia spiroformis</name>
    <dbReference type="NCBI Taxonomy" id="29348"/>
    <lineage>
        <taxon>Bacteria</taxon>
        <taxon>Bacillati</taxon>
        <taxon>Bacillota</taxon>
        <taxon>Erysipelotrichia</taxon>
        <taxon>Erysipelotrichales</taxon>
        <taxon>Coprobacillaceae</taxon>
        <taxon>Thomasclavelia</taxon>
    </lineage>
</organism>
<evidence type="ECO:0000313" key="7">
    <source>
        <dbReference type="EMBL" id="RGO06268.1"/>
    </source>
</evidence>
<protein>
    <submittedName>
        <fullName evidence="7">PTS sugar transporter subunit IIA</fullName>
    </submittedName>
</protein>
<dbReference type="InterPro" id="IPR051541">
    <property type="entry name" value="PTS_SugarTrans_NitroReg"/>
</dbReference>
<name>A0A3E5FLM2_9FIRM</name>
<evidence type="ECO:0000256" key="3">
    <source>
        <dbReference type="ARBA" id="ARBA00022597"/>
    </source>
</evidence>
<proteinExistence type="predicted"/>
<evidence type="ECO:0000313" key="8">
    <source>
        <dbReference type="Proteomes" id="UP000261087"/>
    </source>
</evidence>